<accession>A0ABQ8S216</accession>
<keyword evidence="2" id="KW-1185">Reference proteome</keyword>
<sequence>METLCVMEQEVGRELNLSKLKSYLYVKLSHGTNIGYIYISVCVWGGSQNPHIVWKHERDTPKFNVVVQNKQCNSE</sequence>
<evidence type="ECO:0000313" key="2">
    <source>
        <dbReference type="Proteomes" id="UP001148838"/>
    </source>
</evidence>
<gene>
    <name evidence="1" type="ORF">ANN_24052</name>
</gene>
<evidence type="ECO:0000313" key="1">
    <source>
        <dbReference type="EMBL" id="KAJ4428038.1"/>
    </source>
</evidence>
<dbReference type="EMBL" id="JAJSOF020000037">
    <property type="protein sequence ID" value="KAJ4428038.1"/>
    <property type="molecule type" value="Genomic_DNA"/>
</dbReference>
<protein>
    <submittedName>
        <fullName evidence="1">Uncharacterized protein</fullName>
    </submittedName>
</protein>
<proteinExistence type="predicted"/>
<dbReference type="Proteomes" id="UP001148838">
    <property type="component" value="Unassembled WGS sequence"/>
</dbReference>
<reference evidence="1 2" key="1">
    <citation type="journal article" date="2022" name="Allergy">
        <title>Genome assembly and annotation of Periplaneta americana reveal a comprehensive cockroach allergen profile.</title>
        <authorList>
            <person name="Wang L."/>
            <person name="Xiong Q."/>
            <person name="Saelim N."/>
            <person name="Wang L."/>
            <person name="Nong W."/>
            <person name="Wan A.T."/>
            <person name="Shi M."/>
            <person name="Liu X."/>
            <person name="Cao Q."/>
            <person name="Hui J.H.L."/>
            <person name="Sookrung N."/>
            <person name="Leung T.F."/>
            <person name="Tungtrongchitr A."/>
            <person name="Tsui S.K.W."/>
        </authorList>
    </citation>
    <scope>NUCLEOTIDE SEQUENCE [LARGE SCALE GENOMIC DNA]</scope>
    <source>
        <strain evidence="1">PWHHKU_190912</strain>
    </source>
</reference>
<comment type="caution">
    <text evidence="1">The sequence shown here is derived from an EMBL/GenBank/DDBJ whole genome shotgun (WGS) entry which is preliminary data.</text>
</comment>
<organism evidence="1 2">
    <name type="scientific">Periplaneta americana</name>
    <name type="common">American cockroach</name>
    <name type="synonym">Blatta americana</name>
    <dbReference type="NCBI Taxonomy" id="6978"/>
    <lineage>
        <taxon>Eukaryota</taxon>
        <taxon>Metazoa</taxon>
        <taxon>Ecdysozoa</taxon>
        <taxon>Arthropoda</taxon>
        <taxon>Hexapoda</taxon>
        <taxon>Insecta</taxon>
        <taxon>Pterygota</taxon>
        <taxon>Neoptera</taxon>
        <taxon>Polyneoptera</taxon>
        <taxon>Dictyoptera</taxon>
        <taxon>Blattodea</taxon>
        <taxon>Blattoidea</taxon>
        <taxon>Blattidae</taxon>
        <taxon>Blattinae</taxon>
        <taxon>Periplaneta</taxon>
    </lineage>
</organism>
<name>A0ABQ8S216_PERAM</name>